<evidence type="ECO:0000313" key="4">
    <source>
        <dbReference type="Proteomes" id="UP000430222"/>
    </source>
</evidence>
<dbReference type="PANTHER" id="PTHR43000">
    <property type="entry name" value="DTDP-D-GLUCOSE 4,6-DEHYDRATASE-RELATED"/>
    <property type="match status" value="1"/>
</dbReference>
<comment type="caution">
    <text evidence="3">The sequence shown here is derived from an EMBL/GenBank/DDBJ whole genome shotgun (WGS) entry which is preliminary data.</text>
</comment>
<dbReference type="Proteomes" id="UP000430222">
    <property type="component" value="Unassembled WGS sequence"/>
</dbReference>
<proteinExistence type="inferred from homology"/>
<sequence>MKHAIVTGANGFVGSAVVRELVANGVRVTAICHNGNKTNIIDDPLVKVYSAELDNIAALKGILPDSDYDVFFHFAWNGSAGAARADTTLQLKNAEWTVDALRVAKVLGCKRFVGSGSIMEHETMAAAFTQGNQPGLGYIYGAGKLVSHIMCMSMAAKLGIELVWPEITNAYGVGEVSPRMVNTTIRKCINGENPQFTAGTQNYDFVYIDDVARAFYLIAENGKSFHEYLIGSSTARPLKEFLIEMKNAIAPQLEFIFGDVPFTGIDMPLSKFDCSETERDTGFRAQISFAEGTRKTMEWLKSREN</sequence>
<dbReference type="Gene3D" id="3.90.25.10">
    <property type="entry name" value="UDP-galactose 4-epimerase, domain 1"/>
    <property type="match status" value="1"/>
</dbReference>
<dbReference type="RefSeq" id="WP_074513891.1">
    <property type="nucleotide sequence ID" value="NZ_JBQHVT010000002.1"/>
</dbReference>
<name>A0A6I2UXA6_9FIRM</name>
<evidence type="ECO:0000313" key="3">
    <source>
        <dbReference type="EMBL" id="MSV24704.1"/>
    </source>
</evidence>
<evidence type="ECO:0000256" key="1">
    <source>
        <dbReference type="ARBA" id="ARBA00007637"/>
    </source>
</evidence>
<dbReference type="InterPro" id="IPR036291">
    <property type="entry name" value="NAD(P)-bd_dom_sf"/>
</dbReference>
<comment type="similarity">
    <text evidence="1">Belongs to the NAD(P)-dependent epimerase/dehydratase family.</text>
</comment>
<dbReference type="Pfam" id="PF01370">
    <property type="entry name" value="Epimerase"/>
    <property type="match status" value="1"/>
</dbReference>
<organism evidence="3 4">
    <name type="scientific">Selenomonas montiformis</name>
    <dbReference type="NCBI Taxonomy" id="2652285"/>
    <lineage>
        <taxon>Bacteria</taxon>
        <taxon>Bacillati</taxon>
        <taxon>Bacillota</taxon>
        <taxon>Negativicutes</taxon>
        <taxon>Selenomonadales</taxon>
        <taxon>Selenomonadaceae</taxon>
        <taxon>Selenomonas</taxon>
    </lineage>
</organism>
<gene>
    <name evidence="3" type="ORF">FYJ78_05800</name>
</gene>
<dbReference type="Gene3D" id="3.40.50.720">
    <property type="entry name" value="NAD(P)-binding Rossmann-like Domain"/>
    <property type="match status" value="1"/>
</dbReference>
<protein>
    <submittedName>
        <fullName evidence="3">NAD(P)-dependent oxidoreductase</fullName>
    </submittedName>
</protein>
<dbReference type="EMBL" id="VUNL01000005">
    <property type="protein sequence ID" value="MSV24704.1"/>
    <property type="molecule type" value="Genomic_DNA"/>
</dbReference>
<dbReference type="AlphaFoldDB" id="A0A6I2UXA6"/>
<evidence type="ECO:0000259" key="2">
    <source>
        <dbReference type="Pfam" id="PF01370"/>
    </source>
</evidence>
<dbReference type="InterPro" id="IPR001509">
    <property type="entry name" value="Epimerase_deHydtase"/>
</dbReference>
<feature type="domain" description="NAD-dependent epimerase/dehydratase" evidence="2">
    <location>
        <begin position="5"/>
        <end position="231"/>
    </location>
</feature>
<accession>A0A6I2UXA6</accession>
<reference evidence="3 4" key="1">
    <citation type="submission" date="2019-08" db="EMBL/GenBank/DDBJ databases">
        <title>In-depth cultivation of the pig gut microbiome towards novel bacterial diversity and tailored functional studies.</title>
        <authorList>
            <person name="Wylensek D."/>
            <person name="Hitch T.C.A."/>
            <person name="Clavel T."/>
        </authorList>
    </citation>
    <scope>NUCLEOTIDE SEQUENCE [LARGE SCALE GENOMIC DNA]</scope>
    <source>
        <strain evidence="4">WCA-380-WT-3B3</strain>
    </source>
</reference>
<keyword evidence="4" id="KW-1185">Reference proteome</keyword>
<dbReference type="SUPFAM" id="SSF51735">
    <property type="entry name" value="NAD(P)-binding Rossmann-fold domains"/>
    <property type="match status" value="1"/>
</dbReference>